<proteinExistence type="predicted"/>
<reference evidence="8 9" key="1">
    <citation type="submission" date="2018-09" db="EMBL/GenBank/DDBJ databases">
        <authorList>
            <person name="Zhu H."/>
        </authorList>
    </citation>
    <scope>NUCLEOTIDE SEQUENCE [LARGE SCALE GENOMIC DNA]</scope>
    <source>
        <strain evidence="8 9">K2R10-39</strain>
    </source>
</reference>
<organism evidence="8 9">
    <name type="scientific">Noviherbaspirillum cavernae</name>
    <dbReference type="NCBI Taxonomy" id="2320862"/>
    <lineage>
        <taxon>Bacteria</taxon>
        <taxon>Pseudomonadati</taxon>
        <taxon>Pseudomonadota</taxon>
        <taxon>Betaproteobacteria</taxon>
        <taxon>Burkholderiales</taxon>
        <taxon>Oxalobacteraceae</taxon>
        <taxon>Noviherbaspirillum</taxon>
    </lineage>
</organism>
<name>A0A418X1R5_9BURK</name>
<dbReference type="PANTHER" id="PTHR36115">
    <property type="entry name" value="PROLINE-RICH ANTIGEN HOMOLOG-RELATED"/>
    <property type="match status" value="1"/>
</dbReference>
<dbReference type="InterPro" id="IPR010432">
    <property type="entry name" value="RDD"/>
</dbReference>
<evidence type="ECO:0000256" key="1">
    <source>
        <dbReference type="ARBA" id="ARBA00004651"/>
    </source>
</evidence>
<dbReference type="Proteomes" id="UP000285190">
    <property type="component" value="Unassembled WGS sequence"/>
</dbReference>
<comment type="subcellular location">
    <subcellularLocation>
        <location evidence="1">Cell membrane</location>
        <topology evidence="1">Multi-pass membrane protein</topology>
    </subcellularLocation>
</comment>
<dbReference type="EMBL" id="QYUN01000002">
    <property type="protein sequence ID" value="RJG06390.1"/>
    <property type="molecule type" value="Genomic_DNA"/>
</dbReference>
<keyword evidence="3 6" id="KW-0812">Transmembrane</keyword>
<sequence length="195" mass="21960">MRQSASSPPGCTATRHKISKEAATLNITAIPSLKRRLASMVYEAMLLFGVLFISGWLFSTLLQQRHALYLRDALQDWLFLVIGLYFVWFWTHSGQTLAMKTWRIRLETRDGSAVGTKRAIGRYLLSWLWVLPGLALAWALGLKGWLLILIPSVNILLWALAAYLDPQRQFLHDRIAGTRIVSVPESSTKPGAKPS</sequence>
<feature type="transmembrane region" description="Helical" evidence="6">
    <location>
        <begin position="78"/>
        <end position="99"/>
    </location>
</feature>
<dbReference type="OrthoDB" id="5298807at2"/>
<dbReference type="Pfam" id="PF06271">
    <property type="entry name" value="RDD"/>
    <property type="match status" value="1"/>
</dbReference>
<protein>
    <submittedName>
        <fullName evidence="8">RDD family protein</fullName>
    </submittedName>
</protein>
<dbReference type="InterPro" id="IPR051791">
    <property type="entry name" value="Pra-immunoreactive"/>
</dbReference>
<feature type="transmembrane region" description="Helical" evidence="6">
    <location>
        <begin position="40"/>
        <end position="58"/>
    </location>
</feature>
<keyword evidence="9" id="KW-1185">Reference proteome</keyword>
<evidence type="ECO:0000256" key="6">
    <source>
        <dbReference type="SAM" id="Phobius"/>
    </source>
</evidence>
<feature type="transmembrane region" description="Helical" evidence="6">
    <location>
        <begin position="120"/>
        <end position="139"/>
    </location>
</feature>
<dbReference type="GO" id="GO:0005886">
    <property type="term" value="C:plasma membrane"/>
    <property type="evidence" value="ECO:0007669"/>
    <property type="project" value="UniProtKB-SubCell"/>
</dbReference>
<comment type="caution">
    <text evidence="8">The sequence shown here is derived from an EMBL/GenBank/DDBJ whole genome shotgun (WGS) entry which is preliminary data.</text>
</comment>
<keyword evidence="4 6" id="KW-1133">Transmembrane helix</keyword>
<evidence type="ECO:0000256" key="3">
    <source>
        <dbReference type="ARBA" id="ARBA00022692"/>
    </source>
</evidence>
<evidence type="ECO:0000256" key="2">
    <source>
        <dbReference type="ARBA" id="ARBA00022475"/>
    </source>
</evidence>
<evidence type="ECO:0000256" key="5">
    <source>
        <dbReference type="ARBA" id="ARBA00023136"/>
    </source>
</evidence>
<feature type="domain" description="RDD" evidence="7">
    <location>
        <begin position="31"/>
        <end position="177"/>
    </location>
</feature>
<keyword evidence="2" id="KW-1003">Cell membrane</keyword>
<dbReference type="AlphaFoldDB" id="A0A418X1R5"/>
<evidence type="ECO:0000313" key="9">
    <source>
        <dbReference type="Proteomes" id="UP000285190"/>
    </source>
</evidence>
<evidence type="ECO:0000259" key="7">
    <source>
        <dbReference type="Pfam" id="PF06271"/>
    </source>
</evidence>
<accession>A0A418X1R5</accession>
<gene>
    <name evidence="8" type="ORF">D3870_10520</name>
</gene>
<feature type="transmembrane region" description="Helical" evidence="6">
    <location>
        <begin position="145"/>
        <end position="164"/>
    </location>
</feature>
<evidence type="ECO:0000256" key="4">
    <source>
        <dbReference type="ARBA" id="ARBA00022989"/>
    </source>
</evidence>
<keyword evidence="5 6" id="KW-0472">Membrane</keyword>
<evidence type="ECO:0000313" key="8">
    <source>
        <dbReference type="EMBL" id="RJG06390.1"/>
    </source>
</evidence>
<dbReference type="PANTHER" id="PTHR36115:SF10">
    <property type="entry name" value="RDD DOMAIN-CONTAINING PROTEIN"/>
    <property type="match status" value="1"/>
</dbReference>